<reference evidence="4" key="1">
    <citation type="journal article" date="2019" name="Int. J. Syst. Evol. Microbiol.">
        <title>The Global Catalogue of Microorganisms (GCM) 10K type strain sequencing project: providing services to taxonomists for standard genome sequencing and annotation.</title>
        <authorList>
            <consortium name="The Broad Institute Genomics Platform"/>
            <consortium name="The Broad Institute Genome Sequencing Center for Infectious Disease"/>
            <person name="Wu L."/>
            <person name="Ma J."/>
        </authorList>
    </citation>
    <scope>NUCLEOTIDE SEQUENCE [LARGE SCALE GENOMIC DNA]</scope>
    <source>
        <strain evidence="4">CGMCC 1.15341</strain>
    </source>
</reference>
<dbReference type="Pfam" id="PF13280">
    <property type="entry name" value="WYL"/>
    <property type="match status" value="1"/>
</dbReference>
<gene>
    <name evidence="3" type="ORF">GCM10011352_26580</name>
</gene>
<feature type="domain" description="WYL" evidence="2">
    <location>
        <begin position="136"/>
        <end position="203"/>
    </location>
</feature>
<organism evidence="3 4">
    <name type="scientific">Marinobacterium zhoushanense</name>
    <dbReference type="NCBI Taxonomy" id="1679163"/>
    <lineage>
        <taxon>Bacteria</taxon>
        <taxon>Pseudomonadati</taxon>
        <taxon>Pseudomonadota</taxon>
        <taxon>Gammaproteobacteria</taxon>
        <taxon>Oceanospirillales</taxon>
        <taxon>Oceanospirillaceae</taxon>
        <taxon>Marinobacterium</taxon>
    </lineage>
</organism>
<evidence type="ECO:0000313" key="3">
    <source>
        <dbReference type="EMBL" id="GGB99098.1"/>
    </source>
</evidence>
<dbReference type="SUPFAM" id="SSF46785">
    <property type="entry name" value="Winged helix' DNA-binding domain"/>
    <property type="match status" value="1"/>
</dbReference>
<dbReference type="InterPro" id="IPR026881">
    <property type="entry name" value="WYL_dom"/>
</dbReference>
<feature type="domain" description="Helix-turn-helix type 11" evidence="1">
    <location>
        <begin position="6"/>
        <end position="59"/>
    </location>
</feature>
<dbReference type="EMBL" id="BMIJ01000005">
    <property type="protein sequence ID" value="GGB99098.1"/>
    <property type="molecule type" value="Genomic_DNA"/>
</dbReference>
<sequence length="231" mass="26418">MSKAERLFNLYTLLRARRTAITADAIASALEVSVRTVYRDVQALTLSGVPIEGEPGVGYLLRPGYELPPLMFNAEEVLSLMVGIRMVRAFTDPDLARAAQQAEQKITSVLTEPLKARAENQPYRIPVLAQDDALREVHRTLRVACEAQRKVHAIYVDEQQKRTERMLWPLGIIGWTGRWTLLAWCETRRDYRNFRFDRFEALTCLDARFTPTPDISIRHFFETVIGVPDKG</sequence>
<dbReference type="RefSeq" id="WP_188749105.1">
    <property type="nucleotide sequence ID" value="NZ_BMIJ01000005.1"/>
</dbReference>
<dbReference type="InterPro" id="IPR036388">
    <property type="entry name" value="WH-like_DNA-bd_sf"/>
</dbReference>
<dbReference type="InterPro" id="IPR013196">
    <property type="entry name" value="HTH_11"/>
</dbReference>
<dbReference type="GO" id="GO:0003677">
    <property type="term" value="F:DNA binding"/>
    <property type="evidence" value="ECO:0007669"/>
    <property type="project" value="UniProtKB-KW"/>
</dbReference>
<dbReference type="PROSITE" id="PS52050">
    <property type="entry name" value="WYL"/>
    <property type="match status" value="1"/>
</dbReference>
<protein>
    <submittedName>
        <fullName evidence="3">DNA-binding transcriptional regulator</fullName>
    </submittedName>
</protein>
<proteinExistence type="predicted"/>
<dbReference type="InterPro" id="IPR051534">
    <property type="entry name" value="CBASS_pafABC_assoc_protein"/>
</dbReference>
<dbReference type="Gene3D" id="1.10.10.10">
    <property type="entry name" value="Winged helix-like DNA-binding domain superfamily/Winged helix DNA-binding domain"/>
    <property type="match status" value="1"/>
</dbReference>
<name>A0ABQ1KG34_9GAMM</name>
<comment type="caution">
    <text evidence="3">The sequence shown here is derived from an EMBL/GenBank/DDBJ whole genome shotgun (WGS) entry which is preliminary data.</text>
</comment>
<dbReference type="InterPro" id="IPR036390">
    <property type="entry name" value="WH_DNA-bd_sf"/>
</dbReference>
<dbReference type="Pfam" id="PF08279">
    <property type="entry name" value="HTH_11"/>
    <property type="match status" value="1"/>
</dbReference>
<keyword evidence="3" id="KW-0238">DNA-binding</keyword>
<keyword evidence="4" id="KW-1185">Reference proteome</keyword>
<accession>A0ABQ1KG34</accession>
<evidence type="ECO:0000259" key="1">
    <source>
        <dbReference type="Pfam" id="PF08279"/>
    </source>
</evidence>
<dbReference type="Proteomes" id="UP000629025">
    <property type="component" value="Unassembled WGS sequence"/>
</dbReference>
<evidence type="ECO:0000259" key="2">
    <source>
        <dbReference type="Pfam" id="PF13280"/>
    </source>
</evidence>
<dbReference type="PANTHER" id="PTHR34580:SF3">
    <property type="entry name" value="PROTEIN PAFB"/>
    <property type="match status" value="1"/>
</dbReference>
<evidence type="ECO:0000313" key="4">
    <source>
        <dbReference type="Proteomes" id="UP000629025"/>
    </source>
</evidence>
<dbReference type="PANTHER" id="PTHR34580">
    <property type="match status" value="1"/>
</dbReference>